<protein>
    <submittedName>
        <fullName evidence="1">Uncharacterized protein</fullName>
    </submittedName>
</protein>
<reference evidence="1" key="2">
    <citation type="journal article" date="2015" name="Fish Shellfish Immunol.">
        <title>Early steps in the European eel (Anguilla anguilla)-Vibrio vulnificus interaction in the gills: Role of the RtxA13 toxin.</title>
        <authorList>
            <person name="Callol A."/>
            <person name="Pajuelo D."/>
            <person name="Ebbesson L."/>
            <person name="Teles M."/>
            <person name="MacKenzie S."/>
            <person name="Amaro C."/>
        </authorList>
    </citation>
    <scope>NUCLEOTIDE SEQUENCE</scope>
</reference>
<sequence>MTSLLLPIDQVKTGCSLHAVERSKSPRHGFASLSTKNATAHMLKLFEL</sequence>
<proteinExistence type="predicted"/>
<dbReference type="EMBL" id="GBXM01024997">
    <property type="protein sequence ID" value="JAH83580.1"/>
    <property type="molecule type" value="Transcribed_RNA"/>
</dbReference>
<reference evidence="1" key="1">
    <citation type="submission" date="2014-11" db="EMBL/GenBank/DDBJ databases">
        <authorList>
            <person name="Amaro Gonzalez C."/>
        </authorList>
    </citation>
    <scope>NUCLEOTIDE SEQUENCE</scope>
</reference>
<accession>A0A0E9W1Y5</accession>
<organism evidence="1">
    <name type="scientific">Anguilla anguilla</name>
    <name type="common">European freshwater eel</name>
    <name type="synonym">Muraena anguilla</name>
    <dbReference type="NCBI Taxonomy" id="7936"/>
    <lineage>
        <taxon>Eukaryota</taxon>
        <taxon>Metazoa</taxon>
        <taxon>Chordata</taxon>
        <taxon>Craniata</taxon>
        <taxon>Vertebrata</taxon>
        <taxon>Euteleostomi</taxon>
        <taxon>Actinopterygii</taxon>
        <taxon>Neopterygii</taxon>
        <taxon>Teleostei</taxon>
        <taxon>Anguilliformes</taxon>
        <taxon>Anguillidae</taxon>
        <taxon>Anguilla</taxon>
    </lineage>
</organism>
<name>A0A0E9W1Y5_ANGAN</name>
<dbReference type="AlphaFoldDB" id="A0A0E9W1Y5"/>
<evidence type="ECO:0000313" key="1">
    <source>
        <dbReference type="EMBL" id="JAH83580.1"/>
    </source>
</evidence>